<dbReference type="EMBL" id="OU015569">
    <property type="protein sequence ID" value="CAG5096918.1"/>
    <property type="molecule type" value="Genomic_DNA"/>
</dbReference>
<dbReference type="Gene3D" id="2.60.40.10">
    <property type="entry name" value="Immunoglobulins"/>
    <property type="match status" value="1"/>
</dbReference>
<dbReference type="PROSITE" id="PS00109">
    <property type="entry name" value="PROTEIN_KINASE_TYR"/>
    <property type="match status" value="1"/>
</dbReference>
<evidence type="ECO:0000259" key="17">
    <source>
        <dbReference type="PROSITE" id="PS50011"/>
    </source>
</evidence>
<dbReference type="InterPro" id="IPR007110">
    <property type="entry name" value="Ig-like_dom"/>
</dbReference>
<dbReference type="Proteomes" id="UP001158576">
    <property type="component" value="Chromosome XSR"/>
</dbReference>
<keyword evidence="10" id="KW-1015">Disulfide bond</keyword>
<keyword evidence="9" id="KW-0829">Tyrosine-protein kinase</keyword>
<organism evidence="19 20">
    <name type="scientific">Oikopleura dioica</name>
    <name type="common">Tunicate</name>
    <dbReference type="NCBI Taxonomy" id="34765"/>
    <lineage>
        <taxon>Eukaryota</taxon>
        <taxon>Metazoa</taxon>
        <taxon>Chordata</taxon>
        <taxon>Tunicata</taxon>
        <taxon>Appendicularia</taxon>
        <taxon>Copelata</taxon>
        <taxon>Oikopleuridae</taxon>
        <taxon>Oikopleura</taxon>
    </lineage>
</organism>
<dbReference type="PANTHER" id="PTHR24416:SF621">
    <property type="entry name" value="TYROSINE KINASE RECEPTOR CAD96CA"/>
    <property type="match status" value="1"/>
</dbReference>
<evidence type="ECO:0000256" key="5">
    <source>
        <dbReference type="ARBA" id="ARBA00022692"/>
    </source>
</evidence>
<dbReference type="PROSITE" id="PS50011">
    <property type="entry name" value="PROTEIN_KINASE_DOM"/>
    <property type="match status" value="1"/>
</dbReference>
<comment type="cofactor">
    <cofactor evidence="1">
        <name>Fe(2+)</name>
        <dbReference type="ChEBI" id="CHEBI:29033"/>
    </cofactor>
</comment>
<dbReference type="InterPro" id="IPR000719">
    <property type="entry name" value="Prot_kinase_dom"/>
</dbReference>
<evidence type="ECO:0000313" key="20">
    <source>
        <dbReference type="Proteomes" id="UP001158576"/>
    </source>
</evidence>
<evidence type="ECO:0000256" key="2">
    <source>
        <dbReference type="ARBA" id="ARBA00004479"/>
    </source>
</evidence>
<dbReference type="PRINTS" id="PR00109">
    <property type="entry name" value="TYRKINASE"/>
</dbReference>
<keyword evidence="11" id="KW-0675">Receptor</keyword>
<dbReference type="InterPro" id="IPR037151">
    <property type="entry name" value="AlkB-like_sf"/>
</dbReference>
<dbReference type="Pfam" id="PF07714">
    <property type="entry name" value="PK_Tyr_Ser-Thr"/>
    <property type="match status" value="1"/>
</dbReference>
<keyword evidence="13" id="KW-0393">Immunoglobulin domain</keyword>
<feature type="binding site" evidence="15">
    <location>
        <position position="527"/>
    </location>
    <ligand>
        <name>ATP</name>
        <dbReference type="ChEBI" id="CHEBI:30616"/>
    </ligand>
</feature>
<dbReference type="EC" id="2.7.10.1" evidence="3"/>
<accession>A0ABN7SF04</accession>
<evidence type="ECO:0000259" key="18">
    <source>
        <dbReference type="PROSITE" id="PS50835"/>
    </source>
</evidence>
<evidence type="ECO:0000256" key="6">
    <source>
        <dbReference type="ARBA" id="ARBA00022840"/>
    </source>
</evidence>
<dbReference type="PROSITE" id="PS50835">
    <property type="entry name" value="IG_LIKE"/>
    <property type="match status" value="1"/>
</dbReference>
<dbReference type="PROSITE" id="PS00107">
    <property type="entry name" value="PROTEIN_KINASE_ATP"/>
    <property type="match status" value="1"/>
</dbReference>
<protein>
    <recommendedName>
        <fullName evidence="3">receptor protein-tyrosine kinase</fullName>
        <ecNumber evidence="3">2.7.10.1</ecNumber>
    </recommendedName>
</protein>
<evidence type="ECO:0000256" key="12">
    <source>
        <dbReference type="ARBA" id="ARBA00023180"/>
    </source>
</evidence>
<keyword evidence="20" id="KW-1185">Reference proteome</keyword>
<sequence>MGTAFHFSSFQRASFILNKVTKICFDESDQIKPQTHCLDLAGSGEILPHVDSVKFVGRGLATISLLSDSILRFRRVNNPDDFVDILDDVDVNMKSVCQFVLFAIFQTECVSQENSCRDLEWKSAKQMEKSLYLEPTGNEFSLKCKIDTKTDSENAILWFQLLEDRITSDDVTLESLNKNLNGSKEMSTAAFDNFQRKFGSQLYPLPTERKTTRIKNSRRDDLISFSKNGQRIKFQPIQESLNGFYTCMYAEACADGSSKVIIGKTFQVNGVDQPQSLPKIKDGRHEVLRIEEGADHRVVCQAFSDSVVNYQWLVQHPVKEEGKMPSWDRYQPPIEETNPIDKHLTGADAVYEEKWTLPSVSLALNGTRYKCIVTNYHGNTEKTYIVIVEKSQLSEIVLGVAAAVFGVFLICFVVSSILRRHKQGLKSYHYKDGELWNTGAVEINPMLPMPDGRTDGFFGPNFRIPQPYQPYSTGTMSSNIFHHVPEHLKLERIKITLGPLLGTGHFGIVYKAEMLEDDQKVFPVAVKTLKAEHNSETKTKLQDDLISEFVSMQQYGNHDNLVRLIGICCTHAPYWLVMEYCENGNLRDYLREKKIEPGKLLEDRPRVDLETNFERDLTKMDLISASRQIALGMKYLSEQQSFIHRDLAARNILVTANFTMKISDFGLARRDITDENYYRLTTASEEPKRNNLMMPWRWMSLETYEKKVYTQASDVWSYGVVLWEIFTFGETPYCALDTDEILAFLQKGKRLEKPHHASAELYQLMLDCWHQNPQKRPHFRTLVEDTEKMMIDSGVEDDYLDLTSG</sequence>
<gene>
    <name evidence="19" type="ORF">OKIOD_LOCUS6403</name>
</gene>
<keyword evidence="6 15" id="KW-0067">ATP-binding</keyword>
<dbReference type="InterPro" id="IPR008266">
    <property type="entry name" value="Tyr_kinase_AS"/>
</dbReference>
<comment type="catalytic activity">
    <reaction evidence="14">
        <text>L-tyrosyl-[protein] + ATP = O-phospho-L-tyrosyl-[protein] + ADP + H(+)</text>
        <dbReference type="Rhea" id="RHEA:10596"/>
        <dbReference type="Rhea" id="RHEA-COMP:10136"/>
        <dbReference type="Rhea" id="RHEA-COMP:20101"/>
        <dbReference type="ChEBI" id="CHEBI:15378"/>
        <dbReference type="ChEBI" id="CHEBI:30616"/>
        <dbReference type="ChEBI" id="CHEBI:46858"/>
        <dbReference type="ChEBI" id="CHEBI:61978"/>
        <dbReference type="ChEBI" id="CHEBI:456216"/>
        <dbReference type="EC" id="2.7.10.1"/>
    </reaction>
</comment>
<evidence type="ECO:0000256" key="1">
    <source>
        <dbReference type="ARBA" id="ARBA00001954"/>
    </source>
</evidence>
<dbReference type="CDD" id="cd00192">
    <property type="entry name" value="PTKc"/>
    <property type="match status" value="1"/>
</dbReference>
<evidence type="ECO:0000313" key="19">
    <source>
        <dbReference type="EMBL" id="CAG5096918.1"/>
    </source>
</evidence>
<evidence type="ECO:0000256" key="16">
    <source>
        <dbReference type="SAM" id="Phobius"/>
    </source>
</evidence>
<dbReference type="SUPFAM" id="SSF56112">
    <property type="entry name" value="Protein kinase-like (PK-like)"/>
    <property type="match status" value="1"/>
</dbReference>
<dbReference type="InterPro" id="IPR020635">
    <property type="entry name" value="Tyr_kinase_cat_dom"/>
</dbReference>
<dbReference type="PANTHER" id="PTHR24416">
    <property type="entry name" value="TYROSINE-PROTEIN KINASE RECEPTOR"/>
    <property type="match status" value="1"/>
</dbReference>
<dbReference type="SMART" id="SM00409">
    <property type="entry name" value="IG"/>
    <property type="match status" value="2"/>
</dbReference>
<dbReference type="Gene3D" id="2.60.120.590">
    <property type="entry name" value="Alpha-ketoglutarate-dependent dioxygenase AlkB-like"/>
    <property type="match status" value="1"/>
</dbReference>
<evidence type="ECO:0000256" key="15">
    <source>
        <dbReference type="PROSITE-ProRule" id="PRU10141"/>
    </source>
</evidence>
<reference evidence="19 20" key="1">
    <citation type="submission" date="2021-04" db="EMBL/GenBank/DDBJ databases">
        <authorList>
            <person name="Bliznina A."/>
        </authorList>
    </citation>
    <scope>NUCLEOTIDE SEQUENCE [LARGE SCALE GENOMIC DNA]</scope>
</reference>
<keyword evidence="5 16" id="KW-0812">Transmembrane</keyword>
<evidence type="ECO:0000256" key="10">
    <source>
        <dbReference type="ARBA" id="ARBA00023157"/>
    </source>
</evidence>
<evidence type="ECO:0000256" key="7">
    <source>
        <dbReference type="ARBA" id="ARBA00022989"/>
    </source>
</evidence>
<keyword evidence="15" id="KW-0547">Nucleotide-binding</keyword>
<dbReference type="InterPro" id="IPR017441">
    <property type="entry name" value="Protein_kinase_ATP_BS"/>
</dbReference>
<dbReference type="Gene3D" id="1.10.510.10">
    <property type="entry name" value="Transferase(Phosphotransferase) domain 1"/>
    <property type="match status" value="1"/>
</dbReference>
<comment type="subcellular location">
    <subcellularLocation>
        <location evidence="2">Membrane</location>
        <topology evidence="2">Single-pass type I membrane protein</topology>
    </subcellularLocation>
</comment>
<keyword evidence="9" id="KW-0808">Transferase</keyword>
<feature type="domain" description="Protein kinase" evidence="17">
    <location>
        <begin position="495"/>
        <end position="790"/>
    </location>
</feature>
<proteinExistence type="predicted"/>
<dbReference type="InterPro" id="IPR001245">
    <property type="entry name" value="Ser-Thr/Tyr_kinase_cat_dom"/>
</dbReference>
<keyword evidence="12" id="KW-0325">Glycoprotein</keyword>
<keyword evidence="8 16" id="KW-0472">Membrane</keyword>
<dbReference type="InterPro" id="IPR013783">
    <property type="entry name" value="Ig-like_fold"/>
</dbReference>
<evidence type="ECO:0000256" key="14">
    <source>
        <dbReference type="ARBA" id="ARBA00051243"/>
    </source>
</evidence>
<evidence type="ECO:0000256" key="3">
    <source>
        <dbReference type="ARBA" id="ARBA00011902"/>
    </source>
</evidence>
<evidence type="ECO:0000256" key="8">
    <source>
        <dbReference type="ARBA" id="ARBA00023136"/>
    </source>
</evidence>
<keyword evidence="4" id="KW-0597">Phosphoprotein</keyword>
<feature type="domain" description="Ig-like" evidence="18">
    <location>
        <begin position="278"/>
        <end position="387"/>
    </location>
</feature>
<dbReference type="InterPro" id="IPR050122">
    <property type="entry name" value="RTK"/>
</dbReference>
<keyword evidence="7 16" id="KW-1133">Transmembrane helix</keyword>
<evidence type="ECO:0000256" key="13">
    <source>
        <dbReference type="ARBA" id="ARBA00023319"/>
    </source>
</evidence>
<evidence type="ECO:0000256" key="4">
    <source>
        <dbReference type="ARBA" id="ARBA00022553"/>
    </source>
</evidence>
<evidence type="ECO:0000256" key="11">
    <source>
        <dbReference type="ARBA" id="ARBA00023170"/>
    </source>
</evidence>
<dbReference type="InterPro" id="IPR036179">
    <property type="entry name" value="Ig-like_dom_sf"/>
</dbReference>
<dbReference type="InterPro" id="IPR011009">
    <property type="entry name" value="Kinase-like_dom_sf"/>
</dbReference>
<keyword evidence="9" id="KW-0418">Kinase</keyword>
<evidence type="ECO:0000256" key="9">
    <source>
        <dbReference type="ARBA" id="ARBA00023137"/>
    </source>
</evidence>
<dbReference type="InterPro" id="IPR003599">
    <property type="entry name" value="Ig_sub"/>
</dbReference>
<dbReference type="Gene3D" id="3.30.200.20">
    <property type="entry name" value="Phosphorylase Kinase, domain 1"/>
    <property type="match status" value="1"/>
</dbReference>
<dbReference type="SUPFAM" id="SSF48726">
    <property type="entry name" value="Immunoglobulin"/>
    <property type="match status" value="1"/>
</dbReference>
<dbReference type="SMART" id="SM00219">
    <property type="entry name" value="TyrKc"/>
    <property type="match status" value="1"/>
</dbReference>
<feature type="transmembrane region" description="Helical" evidence="16">
    <location>
        <begin position="396"/>
        <end position="418"/>
    </location>
</feature>
<name>A0ABN7SF04_OIKDI</name>